<feature type="domain" description="Plastocyanin-like" evidence="5">
    <location>
        <begin position="383"/>
        <end position="495"/>
    </location>
</feature>
<evidence type="ECO:0000313" key="7">
    <source>
        <dbReference type="EMBL" id="NEN06574.1"/>
    </source>
</evidence>
<feature type="compositionally biased region" description="Basic and acidic residues" evidence="4">
    <location>
        <begin position="516"/>
        <end position="527"/>
    </location>
</feature>
<dbReference type="CDD" id="cd13890">
    <property type="entry name" value="CuRO_3_CueO_FtsP"/>
    <property type="match status" value="1"/>
</dbReference>
<dbReference type="PANTHER" id="PTHR48267">
    <property type="entry name" value="CUPREDOXIN SUPERFAMILY PROTEIN"/>
    <property type="match status" value="1"/>
</dbReference>
<dbReference type="InterPro" id="IPR011707">
    <property type="entry name" value="Cu-oxidase-like_N"/>
</dbReference>
<evidence type="ECO:0000256" key="2">
    <source>
        <dbReference type="ARBA" id="ARBA00022723"/>
    </source>
</evidence>
<protein>
    <submittedName>
        <fullName evidence="7">Multicopper oxidase domain-containing protein</fullName>
    </submittedName>
</protein>
<dbReference type="AlphaFoldDB" id="A0A6L9XZX1"/>
<dbReference type="RefSeq" id="WP_163289978.1">
    <property type="nucleotide sequence ID" value="NZ_JAAGWY010000002.1"/>
</dbReference>
<dbReference type="PROSITE" id="PS00080">
    <property type="entry name" value="MULTICOPPER_OXIDASE2"/>
    <property type="match status" value="1"/>
</dbReference>
<evidence type="ECO:0000313" key="8">
    <source>
        <dbReference type="Proteomes" id="UP000474967"/>
    </source>
</evidence>
<evidence type="ECO:0000259" key="5">
    <source>
        <dbReference type="Pfam" id="PF07731"/>
    </source>
</evidence>
<dbReference type="EMBL" id="JAAGWY010000002">
    <property type="protein sequence ID" value="NEN06574.1"/>
    <property type="molecule type" value="Genomic_DNA"/>
</dbReference>
<gene>
    <name evidence="7" type="ORF">G3T36_11920</name>
</gene>
<dbReference type="CDD" id="cd04232">
    <property type="entry name" value="CuRO_1_CueO_FtsP"/>
    <property type="match status" value="1"/>
</dbReference>
<proteinExistence type="inferred from homology"/>
<keyword evidence="3" id="KW-0560">Oxidoreductase</keyword>
<keyword evidence="2" id="KW-0479">Metal-binding</keyword>
<keyword evidence="8" id="KW-1185">Reference proteome</keyword>
<feature type="region of interest" description="Disordered" evidence="4">
    <location>
        <begin position="499"/>
        <end position="527"/>
    </location>
</feature>
<dbReference type="Proteomes" id="UP000474967">
    <property type="component" value="Unassembled WGS sequence"/>
</dbReference>
<feature type="compositionally biased region" description="Low complexity" evidence="4">
    <location>
        <begin position="501"/>
        <end position="513"/>
    </location>
</feature>
<dbReference type="InterPro" id="IPR002355">
    <property type="entry name" value="Cu_oxidase_Cu_BS"/>
</dbReference>
<dbReference type="GO" id="GO:0005507">
    <property type="term" value="F:copper ion binding"/>
    <property type="evidence" value="ECO:0007669"/>
    <property type="project" value="InterPro"/>
</dbReference>
<dbReference type="Pfam" id="PF07732">
    <property type="entry name" value="Cu-oxidase_3"/>
    <property type="match status" value="1"/>
</dbReference>
<reference evidence="7 8" key="1">
    <citation type="journal article" date="2014" name="J. Microbiol.">
        <title>Diaminobutyricibacter tongyongensis gen. nov., sp. nov. and Homoserinibacter gongjuensis gen. nov., sp. nov. belong to the family Microbacteriaceae.</title>
        <authorList>
            <person name="Kim S.J."/>
            <person name="Ahn J.H."/>
            <person name="Weon H.Y."/>
            <person name="Hamada M."/>
            <person name="Suzuki K."/>
            <person name="Kwon S.W."/>
        </authorList>
    </citation>
    <scope>NUCLEOTIDE SEQUENCE [LARGE SCALE GENOMIC DNA]</scope>
    <source>
        <strain evidence="7 8">NBRC 108724</strain>
    </source>
</reference>
<feature type="domain" description="Plastocyanin-like" evidence="6">
    <location>
        <begin position="81"/>
        <end position="194"/>
    </location>
</feature>
<comment type="similarity">
    <text evidence="1">Belongs to the multicopper oxidase family.</text>
</comment>
<evidence type="ECO:0000256" key="4">
    <source>
        <dbReference type="SAM" id="MobiDB-lite"/>
    </source>
</evidence>
<dbReference type="GO" id="GO:0016491">
    <property type="term" value="F:oxidoreductase activity"/>
    <property type="evidence" value="ECO:0007669"/>
    <property type="project" value="UniProtKB-KW"/>
</dbReference>
<dbReference type="CDD" id="cd13867">
    <property type="entry name" value="CuRO_2_CueO_FtsP"/>
    <property type="match status" value="1"/>
</dbReference>
<accession>A0A6L9XZX1</accession>
<dbReference type="InterPro" id="IPR011706">
    <property type="entry name" value="Cu-oxidase_C"/>
</dbReference>
<dbReference type="InterPro" id="IPR045087">
    <property type="entry name" value="Cu-oxidase_fam"/>
</dbReference>
<dbReference type="Pfam" id="PF07731">
    <property type="entry name" value="Cu-oxidase_2"/>
    <property type="match status" value="1"/>
</dbReference>
<sequence>MTGEPRPSRLRRPRATLAALTIAAASALAIAGGLAACSLVGGGTIDTAGKVPFDRPLAIPPIAVAKTDATGEKVVGLTAEAGTSSFLPGRRTTTWGFDGAYLGPTIVANRGDRLRVNVKNDLAEATTVHWHGMHLPAAMDGGPHQVVDPGETWSPHWRIDQPAATLWYHPHLHGETERHVMMGMAGMVILRDQQEAALNLPRTYGVDDIPVIVQDKRFDAQGQFTDSTRGFIGAIGDTLLVNGTVGPYLDVTTDVVRLRLLNASPARVYDFGFSDGRTFDMIASDGGLLAKPAPLRGIRLSPGERAEVLVRLTPGEKVSLRSTKPDLGLDGVTSGMNAGNDTLDVLQLRAGATLRPLGAMPTVLAPLERWSLGAASVTRTFDLSGHSINEQKMDMGRIDETVEVGTLEQWVVTNSMHAPHSFHVHDVQFQIANIGGSPPPPELAGWKDTVYLPPQTEFRLLMRFTDYTSRTVPYMYHCHLLTHEDAGMMGQFVVVKHGQKAGTPPADTTTPTGDGRGPRNQEIHHEH</sequence>
<organism evidence="7 8">
    <name type="scientific">Leifsonia tongyongensis</name>
    <dbReference type="NCBI Taxonomy" id="1268043"/>
    <lineage>
        <taxon>Bacteria</taxon>
        <taxon>Bacillati</taxon>
        <taxon>Actinomycetota</taxon>
        <taxon>Actinomycetes</taxon>
        <taxon>Micrococcales</taxon>
        <taxon>Microbacteriaceae</taxon>
        <taxon>Leifsonia</taxon>
    </lineage>
</organism>
<evidence type="ECO:0000259" key="6">
    <source>
        <dbReference type="Pfam" id="PF07732"/>
    </source>
</evidence>
<name>A0A6L9XZX1_9MICO</name>
<dbReference type="InterPro" id="IPR008972">
    <property type="entry name" value="Cupredoxin"/>
</dbReference>
<comment type="caution">
    <text evidence="7">The sequence shown here is derived from an EMBL/GenBank/DDBJ whole genome shotgun (WGS) entry which is preliminary data.</text>
</comment>
<evidence type="ECO:0000256" key="1">
    <source>
        <dbReference type="ARBA" id="ARBA00010609"/>
    </source>
</evidence>
<dbReference type="SUPFAM" id="SSF49503">
    <property type="entry name" value="Cupredoxins"/>
    <property type="match status" value="3"/>
</dbReference>
<dbReference type="Gene3D" id="2.60.40.420">
    <property type="entry name" value="Cupredoxins - blue copper proteins"/>
    <property type="match status" value="3"/>
</dbReference>
<evidence type="ECO:0000256" key="3">
    <source>
        <dbReference type="ARBA" id="ARBA00023002"/>
    </source>
</evidence>
<dbReference type="PANTHER" id="PTHR48267:SF1">
    <property type="entry name" value="BILIRUBIN OXIDASE"/>
    <property type="match status" value="1"/>
</dbReference>